<keyword evidence="3" id="KW-0121">Carboxypeptidase</keyword>
<dbReference type="FunFam" id="3.40.630.10:FF:000084">
    <property type="entry name" value="Carboxypeptidase B2"/>
    <property type="match status" value="1"/>
</dbReference>
<keyword evidence="9" id="KW-0482">Metalloprotease</keyword>
<dbReference type="InterPro" id="IPR000834">
    <property type="entry name" value="Peptidase_M14"/>
</dbReference>
<evidence type="ECO:0000256" key="5">
    <source>
        <dbReference type="ARBA" id="ARBA00022723"/>
    </source>
</evidence>
<evidence type="ECO:0000256" key="10">
    <source>
        <dbReference type="PROSITE-ProRule" id="PRU01379"/>
    </source>
</evidence>
<feature type="domain" description="Peptidase M14" evidence="11">
    <location>
        <begin position="98"/>
        <end position="218"/>
    </location>
</feature>
<dbReference type="MEROPS" id="M14.A27"/>
<comment type="similarity">
    <text evidence="2 10">Belongs to the peptidase M14 family.</text>
</comment>
<dbReference type="GO" id="GO:0006508">
    <property type="term" value="P:proteolysis"/>
    <property type="evidence" value="ECO:0007669"/>
    <property type="project" value="UniProtKB-KW"/>
</dbReference>
<keyword evidence="5" id="KW-0479">Metal-binding</keyword>
<dbReference type="SUPFAM" id="SSF53187">
    <property type="entry name" value="Zn-dependent exopeptidases"/>
    <property type="match status" value="1"/>
</dbReference>
<dbReference type="AlphaFoldDB" id="A0A0D8XGM8"/>
<evidence type="ECO:0000259" key="11">
    <source>
        <dbReference type="PROSITE" id="PS52035"/>
    </source>
</evidence>
<keyword evidence="13" id="KW-1185">Reference proteome</keyword>
<keyword evidence="4" id="KW-0645">Protease</keyword>
<reference evidence="13" key="2">
    <citation type="journal article" date="2016" name="Sci. Rep.">
        <title>Dictyocaulus viviparus genome, variome and transcriptome elucidate lungworm biology and support future intervention.</title>
        <authorList>
            <person name="McNulty S.N."/>
            <person name="Strube C."/>
            <person name="Rosa B.A."/>
            <person name="Martin J.C."/>
            <person name="Tyagi R."/>
            <person name="Choi Y.J."/>
            <person name="Wang Q."/>
            <person name="Hallsworth Pepin K."/>
            <person name="Zhang X."/>
            <person name="Ozersky P."/>
            <person name="Wilson R.K."/>
            <person name="Sternberg P.W."/>
            <person name="Gasser R.B."/>
            <person name="Mitreva M."/>
        </authorList>
    </citation>
    <scope>NUCLEOTIDE SEQUENCE [LARGE SCALE GENOMIC DNA]</scope>
    <source>
        <strain evidence="13">HannoverDv2000</strain>
    </source>
</reference>
<dbReference type="Pfam" id="PF00246">
    <property type="entry name" value="Peptidase_M14"/>
    <property type="match status" value="1"/>
</dbReference>
<evidence type="ECO:0000256" key="7">
    <source>
        <dbReference type="ARBA" id="ARBA00022801"/>
    </source>
</evidence>
<evidence type="ECO:0000256" key="3">
    <source>
        <dbReference type="ARBA" id="ARBA00022645"/>
    </source>
</evidence>
<sequence length="218" mass="25291">MGGFAETLVANDQETGRFQSLIGKVASFKLIECHVTVVTFINKSQRMEVVRFGYSAYCHDRLRSVSIPRLHMRRLLAVLFIIKLAATDSRTPFFDLTRYHDFPEFEDYLRKVAVMNPDIVKLRVIGESRERRPLLGLKIGRSTNHTKPAVWLDGGNHAREWPAFHVAVYFIEELIRNYKVDDRITKYVDLLDIYIFPVLNPDGFIFSRTSKRSLILIV</sequence>
<dbReference type="SMART" id="SM00631">
    <property type="entry name" value="Zn_pept"/>
    <property type="match status" value="1"/>
</dbReference>
<keyword evidence="8" id="KW-0862">Zinc</keyword>
<evidence type="ECO:0000256" key="9">
    <source>
        <dbReference type="ARBA" id="ARBA00023049"/>
    </source>
</evidence>
<evidence type="ECO:0000313" key="13">
    <source>
        <dbReference type="Proteomes" id="UP000053766"/>
    </source>
</evidence>
<comment type="caution">
    <text evidence="10">Lacks conserved residue(s) required for the propagation of feature annotation.</text>
</comment>
<gene>
    <name evidence="12" type="ORF">DICVIV_10231</name>
</gene>
<dbReference type="Gene3D" id="3.40.630.10">
    <property type="entry name" value="Zn peptidases"/>
    <property type="match status" value="1"/>
</dbReference>
<keyword evidence="6" id="KW-0732">Signal</keyword>
<dbReference type="PROSITE" id="PS52035">
    <property type="entry name" value="PEPTIDASE_M14"/>
    <property type="match status" value="1"/>
</dbReference>
<evidence type="ECO:0000256" key="8">
    <source>
        <dbReference type="ARBA" id="ARBA00022833"/>
    </source>
</evidence>
<keyword evidence="7" id="KW-0378">Hydrolase</keyword>
<name>A0A0D8XGM8_DICVI</name>
<dbReference type="GO" id="GO:0005615">
    <property type="term" value="C:extracellular space"/>
    <property type="evidence" value="ECO:0007669"/>
    <property type="project" value="TreeGrafter"/>
</dbReference>
<dbReference type="GO" id="GO:0008270">
    <property type="term" value="F:zinc ion binding"/>
    <property type="evidence" value="ECO:0007669"/>
    <property type="project" value="InterPro"/>
</dbReference>
<dbReference type="EMBL" id="KN716529">
    <property type="protein sequence ID" value="KJH43743.1"/>
    <property type="molecule type" value="Genomic_DNA"/>
</dbReference>
<organism evidence="12 13">
    <name type="scientific">Dictyocaulus viviparus</name>
    <name type="common">Bovine lungworm</name>
    <dbReference type="NCBI Taxonomy" id="29172"/>
    <lineage>
        <taxon>Eukaryota</taxon>
        <taxon>Metazoa</taxon>
        <taxon>Ecdysozoa</taxon>
        <taxon>Nematoda</taxon>
        <taxon>Chromadorea</taxon>
        <taxon>Rhabditida</taxon>
        <taxon>Rhabditina</taxon>
        <taxon>Rhabditomorpha</taxon>
        <taxon>Strongyloidea</taxon>
        <taxon>Metastrongylidae</taxon>
        <taxon>Dictyocaulus</taxon>
    </lineage>
</organism>
<dbReference type="GO" id="GO:0004181">
    <property type="term" value="F:metallocarboxypeptidase activity"/>
    <property type="evidence" value="ECO:0007669"/>
    <property type="project" value="InterPro"/>
</dbReference>
<evidence type="ECO:0000256" key="4">
    <source>
        <dbReference type="ARBA" id="ARBA00022670"/>
    </source>
</evidence>
<dbReference type="OrthoDB" id="3626597at2759"/>
<dbReference type="PANTHER" id="PTHR11705:SF59">
    <property type="entry name" value="PEPTIDASE M14 CARBOXYPEPTIDASE A DOMAIN-CONTAINING PROTEIN"/>
    <property type="match status" value="1"/>
</dbReference>
<evidence type="ECO:0000256" key="2">
    <source>
        <dbReference type="ARBA" id="ARBA00005988"/>
    </source>
</evidence>
<accession>A0A0D8XGM8</accession>
<evidence type="ECO:0000313" key="12">
    <source>
        <dbReference type="EMBL" id="KJH43743.1"/>
    </source>
</evidence>
<proteinExistence type="inferred from homology"/>
<protein>
    <recommendedName>
        <fullName evidence="11">Peptidase M14 domain-containing protein</fullName>
    </recommendedName>
</protein>
<evidence type="ECO:0000256" key="6">
    <source>
        <dbReference type="ARBA" id="ARBA00022729"/>
    </source>
</evidence>
<dbReference type="Proteomes" id="UP000053766">
    <property type="component" value="Unassembled WGS sequence"/>
</dbReference>
<dbReference type="STRING" id="29172.A0A0D8XGM8"/>
<comment type="cofactor">
    <cofactor evidence="1">
        <name>Zn(2+)</name>
        <dbReference type="ChEBI" id="CHEBI:29105"/>
    </cofactor>
</comment>
<dbReference type="PANTHER" id="PTHR11705">
    <property type="entry name" value="PROTEASE FAMILY M14 CARBOXYPEPTIDASE A,B"/>
    <property type="match status" value="1"/>
</dbReference>
<reference evidence="12 13" key="1">
    <citation type="submission" date="2013-11" db="EMBL/GenBank/DDBJ databases">
        <title>Draft genome of the bovine lungworm Dictyocaulus viviparus.</title>
        <authorList>
            <person name="Mitreva M."/>
        </authorList>
    </citation>
    <scope>NUCLEOTIDE SEQUENCE [LARGE SCALE GENOMIC DNA]</scope>
    <source>
        <strain evidence="12 13">HannoverDv2000</strain>
    </source>
</reference>
<evidence type="ECO:0000256" key="1">
    <source>
        <dbReference type="ARBA" id="ARBA00001947"/>
    </source>
</evidence>